<feature type="region of interest" description="Disordered" evidence="1">
    <location>
        <begin position="51"/>
        <end position="84"/>
    </location>
</feature>
<evidence type="ECO:0000313" key="2">
    <source>
        <dbReference type="EMBL" id="KAK9844476.1"/>
    </source>
</evidence>
<accession>A0AAW1SFP5</accession>
<comment type="caution">
    <text evidence="2">The sequence shown here is derived from an EMBL/GenBank/DDBJ whole genome shotgun (WGS) entry which is preliminary data.</text>
</comment>
<dbReference type="Proteomes" id="UP001438707">
    <property type="component" value="Unassembled WGS sequence"/>
</dbReference>
<keyword evidence="3" id="KW-1185">Reference proteome</keyword>
<gene>
    <name evidence="2" type="ORF">WJX74_002966</name>
</gene>
<dbReference type="EMBL" id="JALJOS010000001">
    <property type="protein sequence ID" value="KAK9844476.1"/>
    <property type="molecule type" value="Genomic_DNA"/>
</dbReference>
<organism evidence="2 3">
    <name type="scientific">Apatococcus lobatus</name>
    <dbReference type="NCBI Taxonomy" id="904363"/>
    <lineage>
        <taxon>Eukaryota</taxon>
        <taxon>Viridiplantae</taxon>
        <taxon>Chlorophyta</taxon>
        <taxon>core chlorophytes</taxon>
        <taxon>Trebouxiophyceae</taxon>
        <taxon>Chlorellales</taxon>
        <taxon>Chlorellaceae</taxon>
        <taxon>Apatococcus</taxon>
    </lineage>
</organism>
<proteinExistence type="predicted"/>
<sequence>MPVVLPSQPAVPVDSSAPAVSALIAHTLWPRQAPSQAGSVASCGTFDDPTDARRIASSTTRCTPAADDAQSSSGDPPPDVEQGLDREDFECTAEQGAGDGATCSQDSEIAIPAIPRAASEWRMAELLADLHQPSGVRQPFWRDSRQLSLIAEINQLRGLPGPRAAAMDVRQRNIEMLSLHPQWKAVLPWPLATLCRAITDGQHDLTFPLTINGQREQVPLSTLCCLEPDQTFHALVSEIPAAVRASRRGRNRLAVRMVEHCLPDVSLVGIIHYNAYTQRALHRVAEQSHQLPAPVPSDIWNVVKDCTPVSQLQLQQIRMLLDTRQRNIDDVAANERSIVAALEASACSWGTLSSAELFDMTEDLLAAAALRLEIDLGLIMGFAHSVLTPFQCACFVGAAYPLRCDWLALANRLAGQALPPDS</sequence>
<reference evidence="2 3" key="1">
    <citation type="journal article" date="2024" name="Nat. Commun.">
        <title>Phylogenomics reveals the evolutionary origins of lichenization in chlorophyte algae.</title>
        <authorList>
            <person name="Puginier C."/>
            <person name="Libourel C."/>
            <person name="Otte J."/>
            <person name="Skaloud P."/>
            <person name="Haon M."/>
            <person name="Grisel S."/>
            <person name="Petersen M."/>
            <person name="Berrin J.G."/>
            <person name="Delaux P.M."/>
            <person name="Dal Grande F."/>
            <person name="Keller J."/>
        </authorList>
    </citation>
    <scope>NUCLEOTIDE SEQUENCE [LARGE SCALE GENOMIC DNA]</scope>
    <source>
        <strain evidence="2 3">SAG 2145</strain>
    </source>
</reference>
<evidence type="ECO:0000256" key="1">
    <source>
        <dbReference type="SAM" id="MobiDB-lite"/>
    </source>
</evidence>
<name>A0AAW1SFP5_9CHLO</name>
<protein>
    <submittedName>
        <fullName evidence="2">Uncharacterized protein</fullName>
    </submittedName>
</protein>
<dbReference type="AlphaFoldDB" id="A0AAW1SFP5"/>
<evidence type="ECO:0000313" key="3">
    <source>
        <dbReference type="Proteomes" id="UP001438707"/>
    </source>
</evidence>